<dbReference type="EMBL" id="BAABEZ010000014">
    <property type="protein sequence ID" value="GAA4452407.1"/>
    <property type="molecule type" value="Genomic_DNA"/>
</dbReference>
<keyword evidence="2" id="KW-1185">Reference proteome</keyword>
<comment type="caution">
    <text evidence="1">The sequence shown here is derived from an EMBL/GenBank/DDBJ whole genome shotgun (WGS) entry which is preliminary data.</text>
</comment>
<reference evidence="2" key="1">
    <citation type="journal article" date="2019" name="Int. J. Syst. Evol. Microbiol.">
        <title>The Global Catalogue of Microorganisms (GCM) 10K type strain sequencing project: providing services to taxonomists for standard genome sequencing and annotation.</title>
        <authorList>
            <consortium name="The Broad Institute Genomics Platform"/>
            <consortium name="The Broad Institute Genome Sequencing Center for Infectious Disease"/>
            <person name="Wu L."/>
            <person name="Ma J."/>
        </authorList>
    </citation>
    <scope>NUCLEOTIDE SEQUENCE [LARGE SCALE GENOMIC DNA]</scope>
    <source>
        <strain evidence="2">JCM 31921</strain>
    </source>
</reference>
<name>A0ABP8MMM8_9BACT</name>
<evidence type="ECO:0000313" key="2">
    <source>
        <dbReference type="Proteomes" id="UP001501410"/>
    </source>
</evidence>
<dbReference type="RefSeq" id="WP_344823753.1">
    <property type="nucleotide sequence ID" value="NZ_BAABEZ010000014.1"/>
</dbReference>
<sequence length="141" mass="15323">MSCKNNDNQKTTREMSAVIKRNSADSGFAWNAAAGLVSSEIPFARSVRFKGSEYVSSPTTVNLFINNYKGVGTYKIYQGSALQTDSNSVVVTYAGRNYSSIAGSVEVIQDNGSSYIGRFEFTAKNLNDTLTVKNGSFNIDK</sequence>
<gene>
    <name evidence="1" type="ORF">GCM10023092_11360</name>
</gene>
<evidence type="ECO:0000313" key="1">
    <source>
        <dbReference type="EMBL" id="GAA4452407.1"/>
    </source>
</evidence>
<dbReference type="Proteomes" id="UP001501410">
    <property type="component" value="Unassembled WGS sequence"/>
</dbReference>
<accession>A0ABP8MMM8</accession>
<organism evidence="1 2">
    <name type="scientific">Rurimicrobium arvi</name>
    <dbReference type="NCBI Taxonomy" id="2049916"/>
    <lineage>
        <taxon>Bacteria</taxon>
        <taxon>Pseudomonadati</taxon>
        <taxon>Bacteroidota</taxon>
        <taxon>Chitinophagia</taxon>
        <taxon>Chitinophagales</taxon>
        <taxon>Chitinophagaceae</taxon>
        <taxon>Rurimicrobium</taxon>
    </lineage>
</organism>
<protein>
    <submittedName>
        <fullName evidence="1">Uncharacterized protein</fullName>
    </submittedName>
</protein>
<proteinExistence type="predicted"/>